<dbReference type="InterPro" id="IPR006026">
    <property type="entry name" value="Peptidase_Metallo"/>
</dbReference>
<evidence type="ECO:0000256" key="5">
    <source>
        <dbReference type="ARBA" id="ARBA00022723"/>
    </source>
</evidence>
<dbReference type="PROSITE" id="PS01180">
    <property type="entry name" value="CUB"/>
    <property type="match status" value="1"/>
</dbReference>
<name>A0AAN8FNM2_TRICO</name>
<keyword evidence="11 14" id="KW-0732">Signal</keyword>
<comment type="cofactor">
    <cofactor evidence="13 14">
        <name>Zn(2+)</name>
        <dbReference type="ChEBI" id="CHEBI:29105"/>
    </cofactor>
    <text evidence="13 14">Binds 1 zinc ion per subunit.</text>
</comment>
<dbReference type="EMBL" id="WIXE01015410">
    <property type="protein sequence ID" value="KAK5973498.1"/>
    <property type="molecule type" value="Genomic_DNA"/>
</dbReference>
<evidence type="ECO:0000256" key="9">
    <source>
        <dbReference type="ARBA" id="ARBA00023157"/>
    </source>
</evidence>
<evidence type="ECO:0000256" key="10">
    <source>
        <dbReference type="ARBA" id="ARBA00023180"/>
    </source>
</evidence>
<keyword evidence="19" id="KW-1185">Reference proteome</keyword>
<evidence type="ECO:0000313" key="18">
    <source>
        <dbReference type="EMBL" id="KAK5973498.1"/>
    </source>
</evidence>
<proteinExistence type="predicted"/>
<feature type="binding site" evidence="13">
    <location>
        <position position="182"/>
    </location>
    <ligand>
        <name>Zn(2+)</name>
        <dbReference type="ChEBI" id="CHEBI:29105"/>
        <note>catalytic</note>
    </ligand>
</feature>
<gene>
    <name evidence="18" type="ORF">GCK32_004000</name>
</gene>
<keyword evidence="8 13" id="KW-0482">Metalloprotease</keyword>
<dbReference type="PRINTS" id="PR00480">
    <property type="entry name" value="ASTACIN"/>
</dbReference>
<keyword evidence="6 13" id="KW-0378">Hydrolase</keyword>
<dbReference type="PROSITE" id="PS51864">
    <property type="entry name" value="ASTACIN"/>
    <property type="match status" value="1"/>
</dbReference>
<protein>
    <recommendedName>
        <fullName evidence="11">Zinc metalloproteinase</fullName>
    </recommendedName>
</protein>
<evidence type="ECO:0000256" key="2">
    <source>
        <dbReference type="ARBA" id="ARBA00022525"/>
    </source>
</evidence>
<dbReference type="PIRSF" id="PIRSF036365">
    <property type="entry name" value="Astacin_nematoda"/>
    <property type="match status" value="1"/>
</dbReference>
<dbReference type="InterPro" id="IPR000742">
    <property type="entry name" value="EGF"/>
</dbReference>
<dbReference type="SUPFAM" id="SSF49854">
    <property type="entry name" value="Spermadhesin, CUB domain"/>
    <property type="match status" value="1"/>
</dbReference>
<reference evidence="18 19" key="1">
    <citation type="submission" date="2019-10" db="EMBL/GenBank/DDBJ databases">
        <title>Assembly and Annotation for the nematode Trichostrongylus colubriformis.</title>
        <authorList>
            <person name="Martin J."/>
        </authorList>
    </citation>
    <scope>NUCLEOTIDE SEQUENCE [LARGE SCALE GENOMIC DNA]</scope>
    <source>
        <strain evidence="18">G859</strain>
        <tissue evidence="18">Whole worm</tissue>
    </source>
</reference>
<comment type="caution">
    <text evidence="18">The sequence shown here is derived from an EMBL/GenBank/DDBJ whole genome shotgun (WGS) entry which is preliminary data.</text>
</comment>
<feature type="signal peptide" evidence="11 14">
    <location>
        <begin position="1"/>
        <end position="16"/>
    </location>
</feature>
<evidence type="ECO:0000256" key="7">
    <source>
        <dbReference type="ARBA" id="ARBA00022833"/>
    </source>
</evidence>
<dbReference type="InterPro" id="IPR001506">
    <property type="entry name" value="Peptidase_M12A"/>
</dbReference>
<dbReference type="PANTHER" id="PTHR10127:SF793">
    <property type="entry name" value="ZINC METALLOPROTEINASE NAS-31"/>
    <property type="match status" value="1"/>
</dbReference>
<evidence type="ECO:0000256" key="11">
    <source>
        <dbReference type="PIRNR" id="PIRNR036365"/>
    </source>
</evidence>
<feature type="binding site" evidence="13">
    <location>
        <position position="192"/>
    </location>
    <ligand>
        <name>Zn(2+)</name>
        <dbReference type="ChEBI" id="CHEBI:29105"/>
        <note>catalytic</note>
    </ligand>
</feature>
<keyword evidence="9 12" id="KW-1015">Disulfide bond</keyword>
<evidence type="ECO:0000259" key="15">
    <source>
        <dbReference type="PROSITE" id="PS01180"/>
    </source>
</evidence>
<sequence length="365" mass="41225">MRLILLLLLMAVSTRALNLGNIGENLSKKVKETLGTAKENLGKVKPFLKKGIFLRGSKKQQPQSLRRRQTEEIMDSIEENGQRTKRQAFKDSAYPNITWLEGVVFYRFDESADYYSRKVFEIATRQWQEASCIDFTWDKDNKAENSIVLIKEQGCWSYVGRVGGNQPLSLGDGCDQAGIAAHELGHTLGLFHTMSRYDRDTFMTPVIENVEDKSAQCQNGGFPHPRNGSECICPSGYGGALCNERPKGCGQTYMAKETRQYLIDRLGFPSNIRDEFPFCNHWIEAPEGKKIEVKISSIPYGFAHDGCILGGVEIKSNKDQIPTGYRFCLHNDRNTVLVSGSNRVPVITFNRFNQQQVILEYKIAS</sequence>
<feature type="disulfide bond" evidence="12">
    <location>
        <begin position="233"/>
        <end position="242"/>
    </location>
</feature>
<keyword evidence="5 13" id="KW-0479">Metal-binding</keyword>
<evidence type="ECO:0000313" key="19">
    <source>
        <dbReference type="Proteomes" id="UP001331761"/>
    </source>
</evidence>
<dbReference type="GO" id="GO:0006508">
    <property type="term" value="P:proteolysis"/>
    <property type="evidence" value="ECO:0007669"/>
    <property type="project" value="UniProtKB-KW"/>
</dbReference>
<dbReference type="PROSITE" id="PS00022">
    <property type="entry name" value="EGF_1"/>
    <property type="match status" value="1"/>
</dbReference>
<dbReference type="InterPro" id="IPR000859">
    <property type="entry name" value="CUB_dom"/>
</dbReference>
<dbReference type="Gene3D" id="3.40.390.10">
    <property type="entry name" value="Collagenase (Catalytic Domain)"/>
    <property type="match status" value="1"/>
</dbReference>
<evidence type="ECO:0000256" key="12">
    <source>
        <dbReference type="PROSITE-ProRule" id="PRU00076"/>
    </source>
</evidence>
<accession>A0AAN8FNM2</accession>
<organism evidence="18 19">
    <name type="scientific">Trichostrongylus colubriformis</name>
    <name type="common">Black scour worm</name>
    <dbReference type="NCBI Taxonomy" id="6319"/>
    <lineage>
        <taxon>Eukaryota</taxon>
        <taxon>Metazoa</taxon>
        <taxon>Ecdysozoa</taxon>
        <taxon>Nematoda</taxon>
        <taxon>Chromadorea</taxon>
        <taxon>Rhabditida</taxon>
        <taxon>Rhabditina</taxon>
        <taxon>Rhabditomorpha</taxon>
        <taxon>Strongyloidea</taxon>
        <taxon>Trichostrongylidae</taxon>
        <taxon>Trichostrongylus</taxon>
    </lineage>
</organism>
<dbReference type="Pfam" id="PF01400">
    <property type="entry name" value="Astacin"/>
    <property type="match status" value="1"/>
</dbReference>
<dbReference type="GO" id="GO:0004222">
    <property type="term" value="F:metalloendopeptidase activity"/>
    <property type="evidence" value="ECO:0007669"/>
    <property type="project" value="UniProtKB-UniRule"/>
</dbReference>
<keyword evidence="4 13" id="KW-0645">Protease</keyword>
<keyword evidence="2 11" id="KW-0964">Secreted</keyword>
<feature type="active site" evidence="13">
    <location>
        <position position="183"/>
    </location>
</feature>
<evidence type="ECO:0000259" key="16">
    <source>
        <dbReference type="PROSITE" id="PS50026"/>
    </source>
</evidence>
<feature type="binding site" evidence="13">
    <location>
        <position position="186"/>
    </location>
    <ligand>
        <name>Zn(2+)</name>
        <dbReference type="ChEBI" id="CHEBI:29105"/>
        <note>catalytic</note>
    </ligand>
</feature>
<comment type="caution">
    <text evidence="12">Lacks conserved residue(s) required for the propagation of feature annotation.</text>
</comment>
<dbReference type="SUPFAM" id="SSF55486">
    <property type="entry name" value="Metalloproteases ('zincins'), catalytic domain"/>
    <property type="match status" value="1"/>
</dbReference>
<dbReference type="SMART" id="SM00235">
    <property type="entry name" value="ZnMc"/>
    <property type="match status" value="1"/>
</dbReference>
<dbReference type="GO" id="GO:0018996">
    <property type="term" value="P:molting cycle, collagen and cuticulin-based cuticle"/>
    <property type="evidence" value="ECO:0007669"/>
    <property type="project" value="InterPro"/>
</dbReference>
<dbReference type="InterPro" id="IPR024079">
    <property type="entry name" value="MetalloPept_cat_dom_sf"/>
</dbReference>
<dbReference type="GO" id="GO:0008270">
    <property type="term" value="F:zinc ion binding"/>
    <property type="evidence" value="ECO:0007669"/>
    <property type="project" value="UniProtKB-UniRule"/>
</dbReference>
<evidence type="ECO:0000256" key="3">
    <source>
        <dbReference type="ARBA" id="ARBA00022536"/>
    </source>
</evidence>
<evidence type="ECO:0000256" key="6">
    <source>
        <dbReference type="ARBA" id="ARBA00022801"/>
    </source>
</evidence>
<dbReference type="AlphaFoldDB" id="A0AAN8FNM2"/>
<keyword evidence="10" id="KW-0325">Glycoprotein</keyword>
<evidence type="ECO:0000256" key="8">
    <source>
        <dbReference type="ARBA" id="ARBA00023049"/>
    </source>
</evidence>
<evidence type="ECO:0000256" key="1">
    <source>
        <dbReference type="ARBA" id="ARBA00004613"/>
    </source>
</evidence>
<comment type="subcellular location">
    <subcellularLocation>
        <location evidence="1 11">Secreted</location>
    </subcellularLocation>
</comment>
<dbReference type="Proteomes" id="UP001331761">
    <property type="component" value="Unassembled WGS sequence"/>
</dbReference>
<keyword evidence="7 13" id="KW-0862">Zinc</keyword>
<feature type="domain" description="Peptidase M12A" evidence="17">
    <location>
        <begin position="87"/>
        <end position="212"/>
    </location>
</feature>
<evidence type="ECO:0000259" key="17">
    <source>
        <dbReference type="PROSITE" id="PS51864"/>
    </source>
</evidence>
<dbReference type="PROSITE" id="PS50026">
    <property type="entry name" value="EGF_3"/>
    <property type="match status" value="1"/>
</dbReference>
<evidence type="ECO:0000256" key="14">
    <source>
        <dbReference type="RuleBase" id="RU361183"/>
    </source>
</evidence>
<feature type="chain" id="PRO_5042667278" description="Zinc metalloproteinase" evidence="11 14">
    <location>
        <begin position="17"/>
        <end position="365"/>
    </location>
</feature>
<dbReference type="PANTHER" id="PTHR10127">
    <property type="entry name" value="DISCOIDIN, CUB, EGF, LAMININ , AND ZINC METALLOPROTEASE DOMAIN CONTAINING"/>
    <property type="match status" value="1"/>
</dbReference>
<keyword evidence="3 12" id="KW-0245">EGF-like domain</keyword>
<dbReference type="PROSITE" id="PS01186">
    <property type="entry name" value="EGF_2"/>
    <property type="match status" value="1"/>
</dbReference>
<feature type="domain" description="EGF-like" evidence="16">
    <location>
        <begin position="209"/>
        <end position="243"/>
    </location>
</feature>
<evidence type="ECO:0000256" key="13">
    <source>
        <dbReference type="PROSITE-ProRule" id="PRU01211"/>
    </source>
</evidence>
<dbReference type="InterPro" id="IPR035914">
    <property type="entry name" value="Sperma_CUB_dom_sf"/>
</dbReference>
<evidence type="ECO:0000256" key="4">
    <source>
        <dbReference type="ARBA" id="ARBA00022670"/>
    </source>
</evidence>
<dbReference type="InterPro" id="IPR017050">
    <property type="entry name" value="Metallopeptidase_nem"/>
</dbReference>
<dbReference type="GO" id="GO:0005576">
    <property type="term" value="C:extracellular region"/>
    <property type="evidence" value="ECO:0007669"/>
    <property type="project" value="UniProtKB-SubCell"/>
</dbReference>
<feature type="domain" description="CUB" evidence="15">
    <location>
        <begin position="249"/>
        <end position="365"/>
    </location>
</feature>